<accession>A0A1B3Z9L2</accession>
<dbReference type="KEGG" id="span:AWL63_09230"/>
<feature type="signal peptide" evidence="1">
    <location>
        <begin position="1"/>
        <end position="17"/>
    </location>
</feature>
<organism evidence="2 3">
    <name type="scientific">Sphingomonas panacis</name>
    <dbReference type="NCBI Taxonomy" id="1560345"/>
    <lineage>
        <taxon>Bacteria</taxon>
        <taxon>Pseudomonadati</taxon>
        <taxon>Pseudomonadota</taxon>
        <taxon>Alphaproteobacteria</taxon>
        <taxon>Sphingomonadales</taxon>
        <taxon>Sphingomonadaceae</taxon>
        <taxon>Sphingomonas</taxon>
    </lineage>
</organism>
<evidence type="ECO:0000313" key="2">
    <source>
        <dbReference type="EMBL" id="AOH84119.1"/>
    </source>
</evidence>
<dbReference type="AlphaFoldDB" id="A0A1B3Z9L2"/>
<dbReference type="Proteomes" id="UP000094256">
    <property type="component" value="Chromosome"/>
</dbReference>
<dbReference type="RefSeq" id="WP_069204687.1">
    <property type="nucleotide sequence ID" value="NZ_CP014168.1"/>
</dbReference>
<feature type="chain" id="PRO_5008556207" description="DUF3617 domain-containing protein" evidence="1">
    <location>
        <begin position="18"/>
        <end position="196"/>
    </location>
</feature>
<dbReference type="InterPro" id="IPR022061">
    <property type="entry name" value="DUF3617"/>
</dbReference>
<keyword evidence="1" id="KW-0732">Signal</keyword>
<sequence length="196" mass="20661">MRLVFAAVLSLPLAACGPTSTPTVKATNATPAEVQAKVAAATGDTDLVRPGRWEGKMTMHDMQMSGLPPEVQQQMTARMSEPHPFTSCVTPEDVKAKRGFFTGAKDSHCTYDHFTMAGGKIDAAMVCRESVGTMKATMAGNYTPDSYHFDMQSTTEAPGAGAAQGPAAQKMTVTIDAKRTGECRGDENGAAAKTKP</sequence>
<dbReference type="STRING" id="1560345.AWL63_09230"/>
<evidence type="ECO:0000256" key="1">
    <source>
        <dbReference type="SAM" id="SignalP"/>
    </source>
</evidence>
<protein>
    <recommendedName>
        <fullName evidence="4">DUF3617 domain-containing protein</fullName>
    </recommendedName>
</protein>
<dbReference type="EMBL" id="CP014168">
    <property type="protein sequence ID" value="AOH84119.1"/>
    <property type="molecule type" value="Genomic_DNA"/>
</dbReference>
<keyword evidence="3" id="KW-1185">Reference proteome</keyword>
<dbReference type="Pfam" id="PF12276">
    <property type="entry name" value="DUF3617"/>
    <property type="match status" value="1"/>
</dbReference>
<gene>
    <name evidence="2" type="ORF">AWL63_09230</name>
</gene>
<dbReference type="OrthoDB" id="7405484at2"/>
<evidence type="ECO:0008006" key="4">
    <source>
        <dbReference type="Google" id="ProtNLM"/>
    </source>
</evidence>
<proteinExistence type="predicted"/>
<reference evidence="2 3" key="1">
    <citation type="submission" date="2016-01" db="EMBL/GenBank/DDBJ databases">
        <title>Complete genome and mega plasmid sequence of Sphingomonas panacis DCY99 elicits systemic resistance in rice to Xanthomonas oryzae.</title>
        <authorList>
            <person name="Kim Y.J."/>
            <person name="Yang D.C."/>
            <person name="Sing P."/>
        </authorList>
    </citation>
    <scope>NUCLEOTIDE SEQUENCE [LARGE SCALE GENOMIC DNA]</scope>
    <source>
        <strain evidence="2 3">DCY99</strain>
    </source>
</reference>
<evidence type="ECO:0000313" key="3">
    <source>
        <dbReference type="Proteomes" id="UP000094256"/>
    </source>
</evidence>
<name>A0A1B3Z9L2_9SPHN</name>